<evidence type="ECO:0000313" key="1">
    <source>
        <dbReference type="EMBL" id="KAJ3804367.1"/>
    </source>
</evidence>
<dbReference type="Proteomes" id="UP001163835">
    <property type="component" value="Unassembled WGS sequence"/>
</dbReference>
<sequence length="316" mass="36583">GFINVENSHEIKATVAKIRSRTAMTRLNWVKGHSGIDGNEKADELANEGRLKTEPDDINLEIKTELNTTGIKLSKITQSLAEKGIKQARAKTQSYQNKINRRATKINLGQTQACAKEISGSIPTEKLIWKAIRHRDISKHIQYFLWMTMHEGYKIGEYWDKISNYEIRGRCNHCGVTETMEHILLECTCTGQEEIWELAEKLWSKQKTPWVKPNFGIIQGCGLACFTDDEGKKVSGESRLYRILISESGHLIWKLQNERVINGTVPYMKDAIEKRWKRIMESRYQMDLQLIWKTKTGKKNQNQHLEECDPEYIRSL</sequence>
<accession>A0ACC1TIC2</accession>
<comment type="caution">
    <text evidence="1">The sequence shown here is derived from an EMBL/GenBank/DDBJ whole genome shotgun (WGS) entry which is preliminary data.</text>
</comment>
<feature type="non-terminal residue" evidence="1">
    <location>
        <position position="1"/>
    </location>
</feature>
<reference evidence="1" key="1">
    <citation type="submission" date="2022-09" db="EMBL/GenBank/DDBJ databases">
        <title>A Global Phylogenomic Analysis of the Shiitake Genus Lentinula.</title>
        <authorList>
            <consortium name="DOE Joint Genome Institute"/>
            <person name="Sierra-Patev S."/>
            <person name="Min B."/>
            <person name="Naranjo-Ortiz M."/>
            <person name="Looney B."/>
            <person name="Konkel Z."/>
            <person name="Slot J.C."/>
            <person name="Sakamoto Y."/>
            <person name="Steenwyk J.L."/>
            <person name="Rokas A."/>
            <person name="Carro J."/>
            <person name="Camarero S."/>
            <person name="Ferreira P."/>
            <person name="Molpeceres G."/>
            <person name="Ruiz-Duenas F.J."/>
            <person name="Serrano A."/>
            <person name="Henrissat B."/>
            <person name="Drula E."/>
            <person name="Hughes K.W."/>
            <person name="Mata J.L."/>
            <person name="Ishikawa N.K."/>
            <person name="Vargas-Isla R."/>
            <person name="Ushijima S."/>
            <person name="Smith C.A."/>
            <person name="Ahrendt S."/>
            <person name="Andreopoulos W."/>
            <person name="He G."/>
            <person name="Labutti K."/>
            <person name="Lipzen A."/>
            <person name="Ng V."/>
            <person name="Riley R."/>
            <person name="Sandor L."/>
            <person name="Barry K."/>
            <person name="Martinez A.T."/>
            <person name="Xiao Y."/>
            <person name="Gibbons J.G."/>
            <person name="Terashima K."/>
            <person name="Grigoriev I.V."/>
            <person name="Hibbett D.S."/>
        </authorList>
    </citation>
    <scope>NUCLEOTIDE SEQUENCE</scope>
    <source>
        <strain evidence="1">TMI1499</strain>
    </source>
</reference>
<protein>
    <submittedName>
        <fullName evidence="1">Uncharacterized protein</fullName>
    </submittedName>
</protein>
<keyword evidence="2" id="KW-1185">Reference proteome</keyword>
<dbReference type="EMBL" id="MU796064">
    <property type="protein sequence ID" value="KAJ3804367.1"/>
    <property type="molecule type" value="Genomic_DNA"/>
</dbReference>
<proteinExistence type="predicted"/>
<organism evidence="1 2">
    <name type="scientific">Lentinula aff. lateritia</name>
    <dbReference type="NCBI Taxonomy" id="2804960"/>
    <lineage>
        <taxon>Eukaryota</taxon>
        <taxon>Fungi</taxon>
        <taxon>Dikarya</taxon>
        <taxon>Basidiomycota</taxon>
        <taxon>Agaricomycotina</taxon>
        <taxon>Agaricomycetes</taxon>
        <taxon>Agaricomycetidae</taxon>
        <taxon>Agaricales</taxon>
        <taxon>Marasmiineae</taxon>
        <taxon>Omphalotaceae</taxon>
        <taxon>Lentinula</taxon>
    </lineage>
</organism>
<name>A0ACC1TIC2_9AGAR</name>
<evidence type="ECO:0000313" key="2">
    <source>
        <dbReference type="Proteomes" id="UP001163835"/>
    </source>
</evidence>
<gene>
    <name evidence="1" type="ORF">F5876DRAFT_53489</name>
</gene>